<dbReference type="KEGG" id="ayw:AYWB_030"/>
<organism evidence="1 2">
    <name type="scientific">Aster yellows witches'-broom phytoplasma (strain AYWB)</name>
    <dbReference type="NCBI Taxonomy" id="322098"/>
    <lineage>
        <taxon>Bacteria</taxon>
        <taxon>Bacillati</taxon>
        <taxon>Mycoplasmatota</taxon>
        <taxon>Mollicutes</taxon>
        <taxon>Acholeplasmatales</taxon>
        <taxon>Acholeplasmataceae</taxon>
        <taxon>Candidatus Phytoplasma</taxon>
        <taxon>16SrI (Aster yellows group)</taxon>
    </lineage>
</organism>
<evidence type="ECO:0000313" key="2">
    <source>
        <dbReference type="Proteomes" id="UP000001934"/>
    </source>
</evidence>
<dbReference type="HOGENOM" id="CLU_164822_0_0_14"/>
<dbReference type="EMBL" id="CP000061">
    <property type="protein sequence ID" value="ABC65147.1"/>
    <property type="molecule type" value="Genomic_DNA"/>
</dbReference>
<dbReference type="STRING" id="322098.AYWB_030"/>
<sequence length="91" mass="10814">MLSFKNQKNKYHYQQLKSQLKIVLNLINQDFKTYEPMQKLFTGITYFKTQQGFLYFYCIIDSFNNQIVASHVKGFLISMSRKTTTRDNAVI</sequence>
<gene>
    <name evidence="1" type="ordered locus">AYWB_030</name>
</gene>
<accession>Q2NK96</accession>
<protein>
    <recommendedName>
        <fullName evidence="3">Integrase catalytic domain-containing protein</fullName>
    </recommendedName>
</protein>
<evidence type="ECO:0008006" key="3">
    <source>
        <dbReference type="Google" id="ProtNLM"/>
    </source>
</evidence>
<keyword evidence="2" id="KW-1185">Reference proteome</keyword>
<dbReference type="Proteomes" id="UP000001934">
    <property type="component" value="Chromosome"/>
</dbReference>
<proteinExistence type="predicted"/>
<reference evidence="1 2" key="1">
    <citation type="journal article" date="2006" name="J. Bacteriol.">
        <title>Living with genome instability: the adaptation of phytoplasmas to diverse environments of their insect and plant hosts.</title>
        <authorList>
            <person name="Bai X."/>
            <person name="Zhang J."/>
            <person name="Ewing A."/>
            <person name="Miller S.A."/>
            <person name="Jancso Radek A."/>
            <person name="Shevchenko D.V."/>
            <person name="Tsukerman K."/>
            <person name="Walunas T."/>
            <person name="Lapidus A."/>
            <person name="Campbell J.W."/>
            <person name="Hogenhout S.A."/>
        </authorList>
    </citation>
    <scope>NUCLEOTIDE SEQUENCE [LARGE SCALE GENOMIC DNA]</scope>
    <source>
        <strain evidence="1 2">AYWB</strain>
    </source>
</reference>
<name>Q2NK96_AYWBP</name>
<dbReference type="PhylomeDB" id="Q2NK96"/>
<dbReference type="eggNOG" id="COG2801">
    <property type="taxonomic scope" value="Bacteria"/>
</dbReference>
<evidence type="ECO:0000313" key="1">
    <source>
        <dbReference type="EMBL" id="ABC65147.1"/>
    </source>
</evidence>
<dbReference type="AlphaFoldDB" id="Q2NK96"/>